<organism evidence="2">
    <name type="scientific">mine drainage metagenome</name>
    <dbReference type="NCBI Taxonomy" id="410659"/>
    <lineage>
        <taxon>unclassified sequences</taxon>
        <taxon>metagenomes</taxon>
        <taxon>ecological metagenomes</taxon>
    </lineage>
</organism>
<proteinExistence type="predicted"/>
<dbReference type="AlphaFoldDB" id="A0A1J5S299"/>
<dbReference type="EMBL" id="MLJW01000075">
    <property type="protein sequence ID" value="OIR02367.1"/>
    <property type="molecule type" value="Genomic_DNA"/>
</dbReference>
<reference evidence="2" key="1">
    <citation type="submission" date="2016-10" db="EMBL/GenBank/DDBJ databases">
        <title>Sequence of Gallionella enrichment culture.</title>
        <authorList>
            <person name="Poehlein A."/>
            <person name="Muehling M."/>
            <person name="Daniel R."/>
        </authorList>
    </citation>
    <scope>NUCLEOTIDE SEQUENCE</scope>
</reference>
<name>A0A1J5S299_9ZZZZ</name>
<feature type="region of interest" description="Disordered" evidence="1">
    <location>
        <begin position="1"/>
        <end position="29"/>
    </location>
</feature>
<gene>
    <name evidence="2" type="ORF">GALL_155240</name>
</gene>
<accession>A0A1J5S299</accession>
<sequence>MSERTAVSSRSEKSAEADKPMATFKQRIR</sequence>
<protein>
    <submittedName>
        <fullName evidence="2">Uncharacterized protein</fullName>
    </submittedName>
</protein>
<feature type="compositionally biased region" description="Basic and acidic residues" evidence="1">
    <location>
        <begin position="10"/>
        <end position="19"/>
    </location>
</feature>
<evidence type="ECO:0000313" key="2">
    <source>
        <dbReference type="EMBL" id="OIR02367.1"/>
    </source>
</evidence>
<comment type="caution">
    <text evidence="2">The sequence shown here is derived from an EMBL/GenBank/DDBJ whole genome shotgun (WGS) entry which is preliminary data.</text>
</comment>
<evidence type="ECO:0000256" key="1">
    <source>
        <dbReference type="SAM" id="MobiDB-lite"/>
    </source>
</evidence>